<dbReference type="InterPro" id="IPR050188">
    <property type="entry name" value="RluA_PseudoU_synthase"/>
</dbReference>
<sequence length="549" mass="62712">MSSSSHLENIPDKVRHLKAEEDEIDQPSGISTPGIVETGDGIRKSSYPKGMNPKLRYIKPYWWPYKTFVKQRWIGRQILEVITTEFRDRSMEYYKHALDSGVTRVNGVIAKPDLVLRDNDRIDNTVHRHEPPITNDPILILHIDREKQFVVISKPGSVPVHATGRYFRHSILEMMESDYGIKCYSVNRLDRLTSGLMILALTGKAASNLAKEFAEGKVKKEYVARVKGKFPEEEITVDQPLMTVDRQMGLVIITPEGKDAVTIFKRMSYDAERDQSVVRCRPQTGRTHQLRVHLQYLGHPIANDPLYSTTEVWGKSLGKGGVDLTPASQGTSQADALLARKGSSTPIKKTIDRDHDDIDLTSPILLSEQARKIISKLRRQKDEAEDWIKWKEVIFSVKQAQDNLESEESAMNTNSNPDEEKNSQSKSKPTYAPRLKHNRDNSISDEKNSYSPSPLAKPEYLPEGFCQDCFVPLPDDPDPETLFIYLHALKYQTPELGIHETPLPRWANENWDGDWRGWSDGVVLKDVLKEDRERQERENQNIQDKSIDT</sequence>
<dbReference type="GO" id="GO:0000455">
    <property type="term" value="P:enzyme-directed rRNA pseudouridine synthesis"/>
    <property type="evidence" value="ECO:0007669"/>
    <property type="project" value="TreeGrafter"/>
</dbReference>
<dbReference type="GeneID" id="91094410"/>
<feature type="region of interest" description="Disordered" evidence="2">
    <location>
        <begin position="21"/>
        <end position="45"/>
    </location>
</feature>
<dbReference type="GO" id="GO:0003723">
    <property type="term" value="F:RNA binding"/>
    <property type="evidence" value="ECO:0007669"/>
    <property type="project" value="InterPro"/>
</dbReference>
<dbReference type="PROSITE" id="PS01129">
    <property type="entry name" value="PSI_RLU"/>
    <property type="match status" value="1"/>
</dbReference>
<evidence type="ECO:0000256" key="1">
    <source>
        <dbReference type="PIRSR" id="PIRSR606225-1"/>
    </source>
</evidence>
<dbReference type="FunFam" id="3.30.2350.10:FF:000027">
    <property type="entry name" value="Pseudouridine synthase"/>
    <property type="match status" value="1"/>
</dbReference>
<dbReference type="RefSeq" id="XP_066075590.1">
    <property type="nucleotide sequence ID" value="XM_066219493.1"/>
</dbReference>
<dbReference type="InterPro" id="IPR006224">
    <property type="entry name" value="PsdUridine_synth_RluA-like_CS"/>
</dbReference>
<protein>
    <recommendedName>
        <fullName evidence="3">Pseudouridine synthase RsuA/RluA-like domain-containing protein</fullName>
    </recommendedName>
</protein>
<evidence type="ECO:0000259" key="3">
    <source>
        <dbReference type="Pfam" id="PF00849"/>
    </source>
</evidence>
<organism evidence="4 5">
    <name type="scientific">Kwoniella dendrophila CBS 6074</name>
    <dbReference type="NCBI Taxonomy" id="1295534"/>
    <lineage>
        <taxon>Eukaryota</taxon>
        <taxon>Fungi</taxon>
        <taxon>Dikarya</taxon>
        <taxon>Basidiomycota</taxon>
        <taxon>Agaricomycotina</taxon>
        <taxon>Tremellomycetes</taxon>
        <taxon>Tremellales</taxon>
        <taxon>Cryptococcaceae</taxon>
        <taxon>Kwoniella</taxon>
    </lineage>
</organism>
<feature type="compositionally biased region" description="Basic and acidic residues" evidence="2">
    <location>
        <begin position="438"/>
        <end position="448"/>
    </location>
</feature>
<accession>A0AAX4JW52</accession>
<dbReference type="PANTHER" id="PTHR21600">
    <property type="entry name" value="MITOCHONDRIAL RNA PSEUDOURIDINE SYNTHASE"/>
    <property type="match status" value="1"/>
</dbReference>
<feature type="active site" evidence="1">
    <location>
        <position position="190"/>
    </location>
</feature>
<dbReference type="NCBIfam" id="TIGR00005">
    <property type="entry name" value="rluA_subfam"/>
    <property type="match status" value="1"/>
</dbReference>
<gene>
    <name evidence="4" type="ORF">L201_003740</name>
</gene>
<dbReference type="PANTHER" id="PTHR21600:SF40">
    <property type="entry name" value="PSEUDOURIDYLATE SYNTHASE RPUSD2"/>
    <property type="match status" value="1"/>
</dbReference>
<keyword evidence="5" id="KW-1185">Reference proteome</keyword>
<dbReference type="InterPro" id="IPR006145">
    <property type="entry name" value="PsdUridine_synth_RsuA/RluA"/>
</dbReference>
<proteinExistence type="predicted"/>
<reference evidence="4 5" key="1">
    <citation type="submission" date="2024-01" db="EMBL/GenBank/DDBJ databases">
        <title>Comparative genomics of Cryptococcus and Kwoniella reveals pathogenesis evolution and contrasting modes of karyotype evolution via chromosome fusion or intercentromeric recombination.</title>
        <authorList>
            <person name="Coelho M.A."/>
            <person name="David-Palma M."/>
            <person name="Shea T."/>
            <person name="Bowers K."/>
            <person name="McGinley-Smith S."/>
            <person name="Mohammad A.W."/>
            <person name="Gnirke A."/>
            <person name="Yurkov A.M."/>
            <person name="Nowrousian M."/>
            <person name="Sun S."/>
            <person name="Cuomo C.A."/>
            <person name="Heitman J."/>
        </authorList>
    </citation>
    <scope>NUCLEOTIDE SEQUENCE [LARGE SCALE GENOMIC DNA]</scope>
    <source>
        <strain evidence="4 5">CBS 6074</strain>
    </source>
</reference>
<evidence type="ECO:0000313" key="5">
    <source>
        <dbReference type="Proteomes" id="UP001355207"/>
    </source>
</evidence>
<feature type="region of interest" description="Disordered" evidence="2">
    <location>
        <begin position="404"/>
        <end position="456"/>
    </location>
</feature>
<dbReference type="Pfam" id="PF00849">
    <property type="entry name" value="PseudoU_synth_2"/>
    <property type="match status" value="1"/>
</dbReference>
<dbReference type="InterPro" id="IPR020103">
    <property type="entry name" value="PsdUridine_synth_cat_dom_sf"/>
</dbReference>
<dbReference type="SUPFAM" id="SSF55120">
    <property type="entry name" value="Pseudouridine synthase"/>
    <property type="match status" value="1"/>
</dbReference>
<feature type="compositionally biased region" description="Polar residues" evidence="2">
    <location>
        <begin position="404"/>
        <end position="416"/>
    </location>
</feature>
<dbReference type="InterPro" id="IPR006225">
    <property type="entry name" value="PsdUridine_synth_RluC/D"/>
</dbReference>
<dbReference type="CDD" id="cd02557">
    <property type="entry name" value="PseudoU_synth_ScRIB2"/>
    <property type="match status" value="1"/>
</dbReference>
<feature type="domain" description="Pseudouridine synthase RsuA/RluA-like" evidence="3">
    <location>
        <begin position="148"/>
        <end position="295"/>
    </location>
</feature>
<dbReference type="Gene3D" id="3.30.2350.10">
    <property type="entry name" value="Pseudouridine synthase"/>
    <property type="match status" value="1"/>
</dbReference>
<dbReference type="Proteomes" id="UP001355207">
    <property type="component" value="Chromosome 4"/>
</dbReference>
<dbReference type="EMBL" id="CP144101">
    <property type="protein sequence ID" value="WWC88827.1"/>
    <property type="molecule type" value="Genomic_DNA"/>
</dbReference>
<evidence type="ECO:0000256" key="2">
    <source>
        <dbReference type="SAM" id="MobiDB-lite"/>
    </source>
</evidence>
<dbReference type="AlphaFoldDB" id="A0AAX4JW52"/>
<dbReference type="GO" id="GO:0009982">
    <property type="term" value="F:pseudouridine synthase activity"/>
    <property type="evidence" value="ECO:0007669"/>
    <property type="project" value="InterPro"/>
</dbReference>
<name>A0AAX4JW52_9TREE</name>
<evidence type="ECO:0000313" key="4">
    <source>
        <dbReference type="EMBL" id="WWC88827.1"/>
    </source>
</evidence>